<name>T1JEB0_STRMM</name>
<dbReference type="InterPro" id="IPR050394">
    <property type="entry name" value="Homeobox_NK-like"/>
</dbReference>
<dbReference type="InterPro" id="IPR001356">
    <property type="entry name" value="HD"/>
</dbReference>
<evidence type="ECO:0000256" key="5">
    <source>
        <dbReference type="ARBA" id="ARBA00023155"/>
    </source>
</evidence>
<feature type="region of interest" description="Disordered" evidence="9">
    <location>
        <begin position="100"/>
        <end position="173"/>
    </location>
</feature>
<keyword evidence="4 7" id="KW-0238">DNA-binding</keyword>
<dbReference type="PANTHER" id="PTHR24340">
    <property type="entry name" value="HOMEOBOX PROTEIN NKX"/>
    <property type="match status" value="1"/>
</dbReference>
<dbReference type="PANTHER" id="PTHR24340:SF82">
    <property type="entry name" value="HOMEOBOX PROTEIN VND"/>
    <property type="match status" value="1"/>
</dbReference>
<feature type="domain" description="Homeobox" evidence="10">
    <location>
        <begin position="166"/>
        <end position="226"/>
    </location>
</feature>
<evidence type="ECO:0000256" key="2">
    <source>
        <dbReference type="ARBA" id="ARBA00005661"/>
    </source>
</evidence>
<dbReference type="HOGENOM" id="CLU_049543_0_2_1"/>
<evidence type="ECO:0000256" key="6">
    <source>
        <dbReference type="ARBA" id="ARBA00023242"/>
    </source>
</evidence>
<evidence type="ECO:0000259" key="10">
    <source>
        <dbReference type="PROSITE" id="PS50071"/>
    </source>
</evidence>
<dbReference type="EnsemblMetazoa" id="SMAR012151-RA">
    <property type="protein sequence ID" value="SMAR012151-PA"/>
    <property type="gene ID" value="SMAR012151"/>
</dbReference>
<dbReference type="SMART" id="SM00389">
    <property type="entry name" value="HOX"/>
    <property type="match status" value="1"/>
</dbReference>
<keyword evidence="5 7" id="KW-0371">Homeobox</keyword>
<evidence type="ECO:0000256" key="9">
    <source>
        <dbReference type="SAM" id="MobiDB-lite"/>
    </source>
</evidence>
<dbReference type="GO" id="GO:0000978">
    <property type="term" value="F:RNA polymerase II cis-regulatory region sequence-specific DNA binding"/>
    <property type="evidence" value="ECO:0007669"/>
    <property type="project" value="TreeGrafter"/>
</dbReference>
<dbReference type="SUPFAM" id="SSF46689">
    <property type="entry name" value="Homeodomain-like"/>
    <property type="match status" value="1"/>
</dbReference>
<dbReference type="InterPro" id="IPR017970">
    <property type="entry name" value="Homeobox_CS"/>
</dbReference>
<evidence type="ECO:0000256" key="3">
    <source>
        <dbReference type="ARBA" id="ARBA00022473"/>
    </source>
</evidence>
<feature type="compositionally biased region" description="Polar residues" evidence="9">
    <location>
        <begin position="104"/>
        <end position="118"/>
    </location>
</feature>
<evidence type="ECO:0000256" key="1">
    <source>
        <dbReference type="ARBA" id="ARBA00004123"/>
    </source>
</evidence>
<reference evidence="12" key="1">
    <citation type="submission" date="2011-05" db="EMBL/GenBank/DDBJ databases">
        <authorList>
            <person name="Richards S.R."/>
            <person name="Qu J."/>
            <person name="Jiang H."/>
            <person name="Jhangiani S.N."/>
            <person name="Agravi P."/>
            <person name="Goodspeed R."/>
            <person name="Gross S."/>
            <person name="Mandapat C."/>
            <person name="Jackson L."/>
            <person name="Mathew T."/>
            <person name="Pu L."/>
            <person name="Thornton R."/>
            <person name="Saada N."/>
            <person name="Wilczek-Boney K.B."/>
            <person name="Lee S."/>
            <person name="Kovar C."/>
            <person name="Wu Y."/>
            <person name="Scherer S.E."/>
            <person name="Worley K.C."/>
            <person name="Muzny D.M."/>
            <person name="Gibbs R."/>
        </authorList>
    </citation>
    <scope>NUCLEOTIDE SEQUENCE</scope>
    <source>
        <strain evidence="12">Brora</strain>
    </source>
</reference>
<dbReference type="FunFam" id="1.10.10.60:FF:000101">
    <property type="entry name" value="NK2 homeobox 8"/>
    <property type="match status" value="1"/>
</dbReference>
<dbReference type="GO" id="GO:0005634">
    <property type="term" value="C:nucleus"/>
    <property type="evidence" value="ECO:0007669"/>
    <property type="project" value="UniProtKB-SubCell"/>
</dbReference>
<dbReference type="PROSITE" id="PS50071">
    <property type="entry name" value="HOMEOBOX_2"/>
    <property type="match status" value="1"/>
</dbReference>
<feature type="compositionally biased region" description="Low complexity" evidence="9">
    <location>
        <begin position="119"/>
        <end position="132"/>
    </location>
</feature>
<keyword evidence="6 7" id="KW-0539">Nucleus</keyword>
<protein>
    <recommendedName>
        <fullName evidence="10">Homeobox domain-containing protein</fullName>
    </recommendedName>
</protein>
<evidence type="ECO:0000256" key="7">
    <source>
        <dbReference type="PROSITE-ProRule" id="PRU00108"/>
    </source>
</evidence>
<dbReference type="Gene3D" id="1.10.10.60">
    <property type="entry name" value="Homeodomain-like"/>
    <property type="match status" value="1"/>
</dbReference>
<reference evidence="11" key="2">
    <citation type="submission" date="2015-02" db="UniProtKB">
        <authorList>
            <consortium name="EnsemblMetazoa"/>
        </authorList>
    </citation>
    <scope>IDENTIFICATION</scope>
</reference>
<comment type="similarity">
    <text evidence="2">Belongs to the NK-2 homeobox family.</text>
</comment>
<sequence>MSGNKTSFSVKDILDLPDGDVKSVGGCGVGKLCVVSGVTSRGLLSIDGAGAGARMPTTAFHPAFCAAENGYGRWVPTSESFTYFPTLPSFPLNNTLSQQTTTLKQENQTTSQLSVSPDSTSVAISEPSSSPSADRHTESPDNNSDQEIISDNEDCNNSKHDDGNSTKKRKRRVLFSKAQTYELERRFRQQRYLSAPEREHLASIIRLTPTQVKIWFQNHRYKTKRSRHEKVMDLNVVPPPRHVPVPVLVRNGKPCQPEILQMNGLKALNNMAGLGLQMPGLNSCLPSACSLVGGMYGLNMVPNYAHAHPLIHQARWW</sequence>
<accession>T1JEB0</accession>
<keyword evidence="12" id="KW-1185">Reference proteome</keyword>
<dbReference type="GO" id="GO:0000981">
    <property type="term" value="F:DNA-binding transcription factor activity, RNA polymerase II-specific"/>
    <property type="evidence" value="ECO:0007669"/>
    <property type="project" value="InterPro"/>
</dbReference>
<dbReference type="CDD" id="cd00086">
    <property type="entry name" value="homeodomain"/>
    <property type="match status" value="1"/>
</dbReference>
<dbReference type="PhylomeDB" id="T1JEB0"/>
<evidence type="ECO:0000256" key="8">
    <source>
        <dbReference type="RuleBase" id="RU000682"/>
    </source>
</evidence>
<dbReference type="PRINTS" id="PR00024">
    <property type="entry name" value="HOMEOBOX"/>
</dbReference>
<dbReference type="STRING" id="126957.T1JEB0"/>
<evidence type="ECO:0000313" key="11">
    <source>
        <dbReference type="EnsemblMetazoa" id="SMAR012151-PA"/>
    </source>
</evidence>
<dbReference type="EMBL" id="JH432116">
    <property type="status" value="NOT_ANNOTATED_CDS"/>
    <property type="molecule type" value="Genomic_DNA"/>
</dbReference>
<dbReference type="eggNOG" id="KOG0842">
    <property type="taxonomic scope" value="Eukaryota"/>
</dbReference>
<comment type="subcellular location">
    <subcellularLocation>
        <location evidence="1 7 8">Nucleus</location>
    </subcellularLocation>
</comment>
<feature type="DNA-binding region" description="Homeobox" evidence="7">
    <location>
        <begin position="168"/>
        <end position="227"/>
    </location>
</feature>
<dbReference type="InterPro" id="IPR009057">
    <property type="entry name" value="Homeodomain-like_sf"/>
</dbReference>
<dbReference type="InterPro" id="IPR020479">
    <property type="entry name" value="HD_metazoa"/>
</dbReference>
<keyword evidence="3" id="KW-0217">Developmental protein</keyword>
<dbReference type="PROSITE" id="PS00027">
    <property type="entry name" value="HOMEOBOX_1"/>
    <property type="match status" value="1"/>
</dbReference>
<proteinExistence type="inferred from homology"/>
<feature type="compositionally biased region" description="Basic and acidic residues" evidence="9">
    <location>
        <begin position="156"/>
        <end position="165"/>
    </location>
</feature>
<dbReference type="Proteomes" id="UP000014500">
    <property type="component" value="Unassembled WGS sequence"/>
</dbReference>
<dbReference type="Pfam" id="PF00046">
    <property type="entry name" value="Homeodomain"/>
    <property type="match status" value="1"/>
</dbReference>
<dbReference type="AlphaFoldDB" id="T1JEB0"/>
<evidence type="ECO:0000313" key="12">
    <source>
        <dbReference type="Proteomes" id="UP000014500"/>
    </source>
</evidence>
<evidence type="ECO:0000256" key="4">
    <source>
        <dbReference type="ARBA" id="ARBA00023125"/>
    </source>
</evidence>
<organism evidence="11 12">
    <name type="scientific">Strigamia maritima</name>
    <name type="common">European centipede</name>
    <name type="synonym">Geophilus maritimus</name>
    <dbReference type="NCBI Taxonomy" id="126957"/>
    <lineage>
        <taxon>Eukaryota</taxon>
        <taxon>Metazoa</taxon>
        <taxon>Ecdysozoa</taxon>
        <taxon>Arthropoda</taxon>
        <taxon>Myriapoda</taxon>
        <taxon>Chilopoda</taxon>
        <taxon>Pleurostigmophora</taxon>
        <taxon>Geophilomorpha</taxon>
        <taxon>Linotaeniidae</taxon>
        <taxon>Strigamia</taxon>
    </lineage>
</organism>
<dbReference type="GO" id="GO:0030154">
    <property type="term" value="P:cell differentiation"/>
    <property type="evidence" value="ECO:0007669"/>
    <property type="project" value="TreeGrafter"/>
</dbReference>